<evidence type="ECO:0000313" key="4">
    <source>
        <dbReference type="Proteomes" id="UP000245956"/>
    </source>
</evidence>
<proteinExistence type="predicted"/>
<evidence type="ECO:0000256" key="1">
    <source>
        <dbReference type="SAM" id="MobiDB-lite"/>
    </source>
</evidence>
<gene>
    <name evidence="3" type="ORF">PCL_10670</name>
</gene>
<dbReference type="Proteomes" id="UP000245956">
    <property type="component" value="Unassembled WGS sequence"/>
</dbReference>
<evidence type="ECO:0000313" key="3">
    <source>
        <dbReference type="EMBL" id="PWI72047.1"/>
    </source>
</evidence>
<dbReference type="InterPro" id="IPR036865">
    <property type="entry name" value="CRAL-TRIO_dom_sf"/>
</dbReference>
<dbReference type="Pfam" id="PF00650">
    <property type="entry name" value="CRAL_TRIO"/>
    <property type="match status" value="1"/>
</dbReference>
<accession>A0A2U3EC19</accession>
<feature type="region of interest" description="Disordered" evidence="1">
    <location>
        <begin position="1"/>
        <end position="27"/>
    </location>
</feature>
<feature type="domain" description="CRAL-TRIO" evidence="2">
    <location>
        <begin position="263"/>
        <end position="436"/>
    </location>
</feature>
<dbReference type="SMART" id="SM00516">
    <property type="entry name" value="SEC14"/>
    <property type="match status" value="1"/>
</dbReference>
<organism evidence="3 4">
    <name type="scientific">Purpureocillium lilacinum</name>
    <name type="common">Paecilomyces lilacinus</name>
    <dbReference type="NCBI Taxonomy" id="33203"/>
    <lineage>
        <taxon>Eukaryota</taxon>
        <taxon>Fungi</taxon>
        <taxon>Dikarya</taxon>
        <taxon>Ascomycota</taxon>
        <taxon>Pezizomycotina</taxon>
        <taxon>Sordariomycetes</taxon>
        <taxon>Hypocreomycetidae</taxon>
        <taxon>Hypocreales</taxon>
        <taxon>Ophiocordycipitaceae</taxon>
        <taxon>Purpureocillium</taxon>
    </lineage>
</organism>
<dbReference type="InterPro" id="IPR001251">
    <property type="entry name" value="CRAL-TRIO_dom"/>
</dbReference>
<dbReference type="InterPro" id="IPR051026">
    <property type="entry name" value="PI/PC_transfer"/>
</dbReference>
<comment type="caution">
    <text evidence="3">The sequence shown here is derived from an EMBL/GenBank/DDBJ whole genome shotgun (WGS) entry which is preliminary data.</text>
</comment>
<feature type="region of interest" description="Disordered" evidence="1">
    <location>
        <begin position="76"/>
        <end position="108"/>
    </location>
</feature>
<dbReference type="Gene3D" id="3.40.525.10">
    <property type="entry name" value="CRAL-TRIO lipid binding domain"/>
    <property type="match status" value="1"/>
</dbReference>
<evidence type="ECO:0000259" key="2">
    <source>
        <dbReference type="PROSITE" id="PS50191"/>
    </source>
</evidence>
<dbReference type="InterPro" id="IPR011074">
    <property type="entry name" value="CRAL/TRIO_N_dom"/>
</dbReference>
<sequence>MDAGKQRRKPCGAALKPASPGASCDQARVSSQFGERWRFWVGNDSPGAADGAGTVRGPWSLSAALARDVTGIGLRGNVADAAGRPGDHRRRRLPLSSPSHSASLSSPSSAPLVSLVAVPLSPPLKYAGHTRPRRPDFFLPRLALPSPSLSPHCLNVAHCPPTNAAAMDLDPKYDDYDFPYTAAEKQDGHPGFLTELQIAQVHQLRMMLEAEGYTERLDTLTMLRFLRARKFDVALSKQMFVECEKWRAETKLDETVPTWDYPEKAELAKYYKQFYHKTDKDGRPIYIETLGGIDLTAMYKITSGERMLTNLAVEYERVADPRLPACSRKAGKLLETCCTIMDLKGVTLTKVPSVYSYVRQASVISQNYYPERLGKLYLINAPWGFSTVWSVVKGWLDPVTVAKINILGSGYQSELLKQVPAENLPKEFGGACECEGGCENSDAGPWHDPQWAKPAKWEKNKDDGKTIENKGSEIEKPAADATEAVPAVEAGDKQTAAA</sequence>
<feature type="compositionally biased region" description="Low complexity" evidence="1">
    <location>
        <begin position="94"/>
        <end position="108"/>
    </location>
</feature>
<name>A0A2U3EC19_PURLI</name>
<dbReference type="PANTHER" id="PTHR45657">
    <property type="entry name" value="CRAL-TRIO DOMAIN-CONTAINING PROTEIN YKL091C-RELATED"/>
    <property type="match status" value="1"/>
</dbReference>
<dbReference type="Gene3D" id="1.10.8.20">
    <property type="entry name" value="N-terminal domain of phosphatidylinositol transfer protein sec14p"/>
    <property type="match status" value="1"/>
</dbReference>
<feature type="compositionally biased region" description="Basic and acidic residues" evidence="1">
    <location>
        <begin position="455"/>
        <end position="478"/>
    </location>
</feature>
<dbReference type="Pfam" id="PF03765">
    <property type="entry name" value="CRAL_TRIO_N"/>
    <property type="match status" value="1"/>
</dbReference>
<dbReference type="SUPFAM" id="SSF46938">
    <property type="entry name" value="CRAL/TRIO N-terminal domain"/>
    <property type="match status" value="1"/>
</dbReference>
<feature type="compositionally biased region" description="Basic residues" evidence="1">
    <location>
        <begin position="1"/>
        <end position="10"/>
    </location>
</feature>
<protein>
    <submittedName>
        <fullName evidence="3">Sec14 cytosolic factor</fullName>
    </submittedName>
</protein>
<reference evidence="3 4" key="1">
    <citation type="journal article" date="2016" name="Front. Microbiol.">
        <title>Genome and transcriptome sequences reveal the specific parasitism of the nematophagous Purpureocillium lilacinum 36-1.</title>
        <authorList>
            <person name="Xie J."/>
            <person name="Li S."/>
            <person name="Mo C."/>
            <person name="Xiao X."/>
            <person name="Peng D."/>
            <person name="Wang G."/>
            <person name="Xiao Y."/>
        </authorList>
    </citation>
    <scope>NUCLEOTIDE SEQUENCE [LARGE SCALE GENOMIC DNA]</scope>
    <source>
        <strain evidence="3 4">36-1</strain>
    </source>
</reference>
<feature type="region of interest" description="Disordered" evidence="1">
    <location>
        <begin position="443"/>
        <end position="498"/>
    </location>
</feature>
<dbReference type="EMBL" id="LCWV01000006">
    <property type="protein sequence ID" value="PWI72047.1"/>
    <property type="molecule type" value="Genomic_DNA"/>
</dbReference>
<dbReference type="PRINTS" id="PR00180">
    <property type="entry name" value="CRETINALDHBP"/>
</dbReference>
<dbReference type="PROSITE" id="PS50191">
    <property type="entry name" value="CRAL_TRIO"/>
    <property type="match status" value="1"/>
</dbReference>
<dbReference type="AlphaFoldDB" id="A0A2U3EC19"/>
<dbReference type="SMART" id="SM01100">
    <property type="entry name" value="CRAL_TRIO_N"/>
    <property type="match status" value="1"/>
</dbReference>
<dbReference type="CDD" id="cd00170">
    <property type="entry name" value="SEC14"/>
    <property type="match status" value="1"/>
</dbReference>
<dbReference type="InterPro" id="IPR036273">
    <property type="entry name" value="CRAL/TRIO_N_dom_sf"/>
</dbReference>
<dbReference type="SUPFAM" id="SSF52087">
    <property type="entry name" value="CRAL/TRIO domain"/>
    <property type="match status" value="1"/>
</dbReference>
<dbReference type="PANTHER" id="PTHR45657:SF1">
    <property type="entry name" value="CRAL-TRIO DOMAIN-CONTAINING PROTEIN YKL091C-RELATED"/>
    <property type="match status" value="1"/>
</dbReference>